<dbReference type="CDD" id="cd17910">
    <property type="entry name" value="CheC_ClassII"/>
    <property type="match status" value="1"/>
</dbReference>
<evidence type="ECO:0000256" key="2">
    <source>
        <dbReference type="ARBA" id="ARBA00022553"/>
    </source>
</evidence>
<dbReference type="SUPFAM" id="SSF103039">
    <property type="entry name" value="CheC-like"/>
    <property type="match status" value="1"/>
</dbReference>
<organism evidence="5">
    <name type="scientific">Desulfatirhabdium butyrativorans</name>
    <dbReference type="NCBI Taxonomy" id="340467"/>
    <lineage>
        <taxon>Bacteria</taxon>
        <taxon>Pseudomonadati</taxon>
        <taxon>Thermodesulfobacteriota</taxon>
        <taxon>Desulfobacteria</taxon>
        <taxon>Desulfobacterales</taxon>
        <taxon>Desulfatirhabdiaceae</taxon>
        <taxon>Desulfatirhabdium</taxon>
    </lineage>
</organism>
<gene>
    <name evidence="5" type="ORF">ENS29_15365</name>
</gene>
<keyword evidence="1" id="KW-0145">Chemotaxis</keyword>
<proteinExistence type="predicted"/>
<sequence>MHILVVDDSDFARNRISSRLRAAGHTVVEADSGAAALEWIQTVSFQAATVDLLMPDIDGLQVIQKMRALYPKVYIIALSADVQQATQNAALEAGADRFIPKTRIDDVLLYLDRLFDRERLLAALSESDKNAFAELVNQAMHHAANALESLMETPVRLHVPEIELMSDEGLTRFFIESLDEVGVIVRQRFSGALNGMSAIVLSTGDAVYLVRALAGMQHELGRLSSADQSILTEMGNVLLNAAISVLADLCESRIRVSLPDLTMNMSGEQAVRYLLTGISDAETAFVLVSKLTIAQTELVSYLIVLLSKSDAHMLIERIRRKNRAPGA</sequence>
<dbReference type="PANTHER" id="PTHR44591">
    <property type="entry name" value="STRESS RESPONSE REGULATOR PROTEIN 1"/>
    <property type="match status" value="1"/>
</dbReference>
<dbReference type="AlphaFoldDB" id="A0A7C4RU22"/>
<dbReference type="Gene3D" id="3.40.1550.10">
    <property type="entry name" value="CheC-like"/>
    <property type="match status" value="1"/>
</dbReference>
<feature type="modified residue" description="4-aspartylphosphate" evidence="3">
    <location>
        <position position="51"/>
    </location>
</feature>
<evidence type="ECO:0000259" key="4">
    <source>
        <dbReference type="PROSITE" id="PS50110"/>
    </source>
</evidence>
<reference evidence="5" key="1">
    <citation type="journal article" date="2020" name="mSystems">
        <title>Genome- and Community-Level Interaction Insights into Carbon Utilization and Element Cycling Functions of Hydrothermarchaeota in Hydrothermal Sediment.</title>
        <authorList>
            <person name="Zhou Z."/>
            <person name="Liu Y."/>
            <person name="Xu W."/>
            <person name="Pan J."/>
            <person name="Luo Z.H."/>
            <person name="Li M."/>
        </authorList>
    </citation>
    <scope>NUCLEOTIDE SEQUENCE [LARGE SCALE GENOMIC DNA]</scope>
    <source>
        <strain evidence="5">SpSt-477</strain>
    </source>
</reference>
<dbReference type="GO" id="GO:0000160">
    <property type="term" value="P:phosphorelay signal transduction system"/>
    <property type="evidence" value="ECO:0007669"/>
    <property type="project" value="InterPro"/>
</dbReference>
<protein>
    <submittedName>
        <fullName evidence="5">Response regulator</fullName>
    </submittedName>
</protein>
<evidence type="ECO:0000256" key="3">
    <source>
        <dbReference type="PROSITE-ProRule" id="PRU00169"/>
    </source>
</evidence>
<evidence type="ECO:0000256" key="1">
    <source>
        <dbReference type="ARBA" id="ARBA00022500"/>
    </source>
</evidence>
<name>A0A7C4RU22_9BACT</name>
<dbReference type="InterPro" id="IPR028976">
    <property type="entry name" value="CheC-like_sf"/>
</dbReference>
<keyword evidence="2 3" id="KW-0597">Phosphoprotein</keyword>
<dbReference type="SMART" id="SM00448">
    <property type="entry name" value="REC"/>
    <property type="match status" value="1"/>
</dbReference>
<comment type="caution">
    <text evidence="5">The sequence shown here is derived from an EMBL/GenBank/DDBJ whole genome shotgun (WGS) entry which is preliminary data.</text>
</comment>
<dbReference type="InterPro" id="IPR001789">
    <property type="entry name" value="Sig_transdc_resp-reg_receiver"/>
</dbReference>
<dbReference type="InterPro" id="IPR011006">
    <property type="entry name" value="CheY-like_superfamily"/>
</dbReference>
<dbReference type="EMBL" id="DSUH01000353">
    <property type="protein sequence ID" value="HGU34204.1"/>
    <property type="molecule type" value="Genomic_DNA"/>
</dbReference>
<evidence type="ECO:0000313" key="5">
    <source>
        <dbReference type="EMBL" id="HGU34204.1"/>
    </source>
</evidence>
<feature type="domain" description="Response regulatory" evidence="4">
    <location>
        <begin position="2"/>
        <end position="116"/>
    </location>
</feature>
<dbReference type="SUPFAM" id="SSF52172">
    <property type="entry name" value="CheY-like"/>
    <property type="match status" value="1"/>
</dbReference>
<dbReference type="Pfam" id="PF00072">
    <property type="entry name" value="Response_reg"/>
    <property type="match status" value="1"/>
</dbReference>
<dbReference type="PANTHER" id="PTHR44591:SF3">
    <property type="entry name" value="RESPONSE REGULATORY DOMAIN-CONTAINING PROTEIN"/>
    <property type="match status" value="1"/>
</dbReference>
<dbReference type="PROSITE" id="PS50110">
    <property type="entry name" value="RESPONSE_REGULATORY"/>
    <property type="match status" value="1"/>
</dbReference>
<accession>A0A7C4RU22</accession>
<dbReference type="CDD" id="cd00156">
    <property type="entry name" value="REC"/>
    <property type="match status" value="1"/>
</dbReference>
<dbReference type="GO" id="GO:0006935">
    <property type="term" value="P:chemotaxis"/>
    <property type="evidence" value="ECO:0007669"/>
    <property type="project" value="UniProtKB-KW"/>
</dbReference>
<dbReference type="Gene3D" id="3.40.50.2300">
    <property type="match status" value="1"/>
</dbReference>
<dbReference type="InterPro" id="IPR050595">
    <property type="entry name" value="Bact_response_regulator"/>
</dbReference>